<feature type="region of interest" description="Disordered" evidence="1">
    <location>
        <begin position="85"/>
        <end position="108"/>
    </location>
</feature>
<organism evidence="2 3">
    <name type="scientific">Actinacidiphila polyblastidii</name>
    <dbReference type="NCBI Taxonomy" id="3110430"/>
    <lineage>
        <taxon>Bacteria</taxon>
        <taxon>Bacillati</taxon>
        <taxon>Actinomycetota</taxon>
        <taxon>Actinomycetes</taxon>
        <taxon>Kitasatosporales</taxon>
        <taxon>Streptomycetaceae</taxon>
        <taxon>Actinacidiphila</taxon>
    </lineage>
</organism>
<dbReference type="RefSeq" id="WP_330800150.1">
    <property type="nucleotide sequence ID" value="NZ_JAZEWV010000046.1"/>
</dbReference>
<evidence type="ECO:0000256" key="1">
    <source>
        <dbReference type="SAM" id="MobiDB-lite"/>
    </source>
</evidence>
<proteinExistence type="predicted"/>
<evidence type="ECO:0000313" key="2">
    <source>
        <dbReference type="EMBL" id="MEE4546450.1"/>
    </source>
</evidence>
<reference evidence="2 3" key="1">
    <citation type="submission" date="2023-12" db="EMBL/GenBank/DDBJ databases">
        <title>Streptomyces sp. V4-01.</title>
        <authorList>
            <person name="Somphong A."/>
            <person name="Phongsopitanun W."/>
        </authorList>
    </citation>
    <scope>NUCLEOTIDE SEQUENCE [LARGE SCALE GENOMIC DNA]</scope>
    <source>
        <strain evidence="2 3">V4-01</strain>
    </source>
</reference>
<protein>
    <submittedName>
        <fullName evidence="2">Uncharacterized protein</fullName>
    </submittedName>
</protein>
<name>A0ABU7PKU2_9ACTN</name>
<evidence type="ECO:0000313" key="3">
    <source>
        <dbReference type="Proteomes" id="UP001344658"/>
    </source>
</evidence>
<gene>
    <name evidence="2" type="ORF">V2S66_31360</name>
</gene>
<accession>A0ABU7PKU2</accession>
<comment type="caution">
    <text evidence="2">The sequence shown here is derived from an EMBL/GenBank/DDBJ whole genome shotgun (WGS) entry which is preliminary data.</text>
</comment>
<dbReference type="Proteomes" id="UP001344658">
    <property type="component" value="Unassembled WGS sequence"/>
</dbReference>
<dbReference type="EMBL" id="JAZEWV010000046">
    <property type="protein sequence ID" value="MEE4546450.1"/>
    <property type="molecule type" value="Genomic_DNA"/>
</dbReference>
<sequence length="108" mass="12097">MDNGGVTAVVVSALALVGTGYTARSARAAGRENARRDEFQLLYERQDRAQERQDREMSEVRGEVQTLKRSQRLLVSYVRDLREALRRSGSEPPPPPAGLDLSPWDDLD</sequence>
<keyword evidence="3" id="KW-1185">Reference proteome</keyword>